<evidence type="ECO:0000256" key="1">
    <source>
        <dbReference type="SAM" id="Phobius"/>
    </source>
</evidence>
<evidence type="ECO:0000313" key="2">
    <source>
        <dbReference type="EMBL" id="QGU08598.1"/>
    </source>
</evidence>
<feature type="transmembrane region" description="Helical" evidence="1">
    <location>
        <begin position="292"/>
        <end position="311"/>
    </location>
</feature>
<dbReference type="AlphaFoldDB" id="A0A6B8WQR6"/>
<protein>
    <submittedName>
        <fullName evidence="2">Uncharacterized protein</fullName>
    </submittedName>
</protein>
<gene>
    <name evidence="2" type="ORF">COCCU_13540</name>
</gene>
<keyword evidence="3" id="KW-1185">Reference proteome</keyword>
<feature type="transmembrane region" description="Helical" evidence="1">
    <location>
        <begin position="21"/>
        <end position="38"/>
    </location>
</feature>
<accession>A0A6B8WQR6</accession>
<proteinExistence type="predicted"/>
<feature type="transmembrane region" description="Helical" evidence="1">
    <location>
        <begin position="317"/>
        <end position="334"/>
    </location>
</feature>
<dbReference type="EMBL" id="CP046455">
    <property type="protein sequence ID" value="QGU08598.1"/>
    <property type="molecule type" value="Genomic_DNA"/>
</dbReference>
<feature type="transmembrane region" description="Helical" evidence="1">
    <location>
        <begin position="262"/>
        <end position="285"/>
    </location>
</feature>
<feature type="transmembrane region" description="Helical" evidence="1">
    <location>
        <begin position="166"/>
        <end position="187"/>
    </location>
</feature>
<feature type="transmembrane region" description="Helical" evidence="1">
    <location>
        <begin position="44"/>
        <end position="59"/>
    </location>
</feature>
<keyword evidence="1" id="KW-0812">Transmembrane</keyword>
<keyword evidence="1" id="KW-1133">Transmembrane helix</keyword>
<sequence length="361" mass="39465">MNRTSHEFQLFRHLALTPYNLILLPFGIGMTLLAAIAAPGWQRWFLVFLVLVYLSNFSPDFRDYQAVNLSRIHWARHKQILSTGLAILMLATLGVAAVTFSPGTDWILAGGILTVLVYRLLRLPRPKEPWAETPQTRIESKGSSTVGWLAMTPMNQIIRAPQLKTWLGLWGSCLMVVLVIDLISAFLETPDALRSFSVALTIAFMTAVPVMKALGGSLDTWILFGGGRIRWAQQTALIGLTGPVMVLIFGALYISVGVSENTVTTVAVLLGVALTFPILITLLELGSRGSTWWASLAFIATTTVLLVLLALETLGGGTVLGLLFLQYLGFAMILPKMALRHVPFTGGIRSWFGSRLGERGN</sequence>
<feature type="transmembrane region" description="Helical" evidence="1">
    <location>
        <begin position="106"/>
        <end position="121"/>
    </location>
</feature>
<name>A0A6B8WQR6_9CORY</name>
<feature type="transmembrane region" description="Helical" evidence="1">
    <location>
        <begin position="80"/>
        <end position="100"/>
    </location>
</feature>
<evidence type="ECO:0000313" key="3">
    <source>
        <dbReference type="Proteomes" id="UP000424462"/>
    </source>
</evidence>
<feature type="transmembrane region" description="Helical" evidence="1">
    <location>
        <begin position="193"/>
        <end position="214"/>
    </location>
</feature>
<feature type="transmembrane region" description="Helical" evidence="1">
    <location>
        <begin position="235"/>
        <end position="256"/>
    </location>
</feature>
<organism evidence="2 3">
    <name type="scientific">Corynebacterium occultum</name>
    <dbReference type="NCBI Taxonomy" id="2675219"/>
    <lineage>
        <taxon>Bacteria</taxon>
        <taxon>Bacillati</taxon>
        <taxon>Actinomycetota</taxon>
        <taxon>Actinomycetes</taxon>
        <taxon>Mycobacteriales</taxon>
        <taxon>Corynebacteriaceae</taxon>
        <taxon>Corynebacterium</taxon>
    </lineage>
</organism>
<reference evidence="2 3" key="1">
    <citation type="submission" date="2019-11" db="EMBL/GenBank/DDBJ databases">
        <title>Complete genome sequence of Corynebacterium kalinowskii 1959, a novel Corynebacterium species isolated from soil of a small paddock in Vilsendorf, Germany.</title>
        <authorList>
            <person name="Schaffert L."/>
            <person name="Ruwe M."/>
            <person name="Milse J."/>
            <person name="Hanuschka K."/>
            <person name="Ortseifen V."/>
            <person name="Droste J."/>
            <person name="Brandt D."/>
            <person name="Schlueter L."/>
            <person name="Kutter Y."/>
            <person name="Vinke S."/>
            <person name="Viehoefer P."/>
            <person name="Jacob L."/>
            <person name="Luebke N.-C."/>
            <person name="Schulte-Berndt E."/>
            <person name="Hain C."/>
            <person name="Linder M."/>
            <person name="Schmidt P."/>
            <person name="Wollenschlaeger L."/>
            <person name="Luttermann T."/>
            <person name="Thieme E."/>
            <person name="Hassa J."/>
            <person name="Haak M."/>
            <person name="Wittchen M."/>
            <person name="Mentz A."/>
            <person name="Persicke M."/>
            <person name="Busche T."/>
            <person name="Ruckert C."/>
        </authorList>
    </citation>
    <scope>NUCLEOTIDE SEQUENCE [LARGE SCALE GENOMIC DNA]</scope>
    <source>
        <strain evidence="2 3">2039</strain>
    </source>
</reference>
<keyword evidence="1" id="KW-0472">Membrane</keyword>
<dbReference type="Proteomes" id="UP000424462">
    <property type="component" value="Chromosome"/>
</dbReference>
<dbReference type="KEGG" id="cok:COCCU_13540"/>